<gene>
    <name evidence="1" type="ORF">EWV63_14470</name>
</gene>
<proteinExistence type="predicted"/>
<protein>
    <submittedName>
        <fullName evidence="1">Uncharacterized protein</fullName>
    </submittedName>
</protein>
<dbReference type="EMBL" id="SFBR01000125">
    <property type="protein sequence ID" value="TRT84798.1"/>
    <property type="molecule type" value="Genomic_DNA"/>
</dbReference>
<dbReference type="AlphaFoldDB" id="A0A552AH96"/>
<sequence length="80" mass="9546">MKEYRCTRNSLYSHECLGHDDLTVRQGYYIEAESPEAAWEEMSVRFPEETSEGFTVEEWHRFPVTVRLVESFDRGRNLNQ</sequence>
<evidence type="ECO:0000313" key="1">
    <source>
        <dbReference type="EMBL" id="TRT84798.1"/>
    </source>
</evidence>
<comment type="caution">
    <text evidence="1">The sequence shown here is derived from an EMBL/GenBank/DDBJ whole genome shotgun (WGS) entry which is preliminary data.</text>
</comment>
<accession>A0A552AH96</accession>
<evidence type="ECO:0000313" key="2">
    <source>
        <dbReference type="Proteomes" id="UP000316280"/>
    </source>
</evidence>
<name>A0A552AH96_MICAE</name>
<dbReference type="Proteomes" id="UP000316280">
    <property type="component" value="Unassembled WGS sequence"/>
</dbReference>
<reference evidence="1 2" key="1">
    <citation type="submission" date="2019-01" db="EMBL/GenBank/DDBJ databases">
        <title>Coherence of Microcystis species and biogeography revealed through population genomics.</title>
        <authorList>
            <person name="Perez-Carrascal O.M."/>
            <person name="Terrat Y."/>
            <person name="Giani A."/>
            <person name="Fortin N."/>
            <person name="Tromas N."/>
            <person name="Shapiro B.J."/>
        </authorList>
    </citation>
    <scope>NUCLEOTIDE SEQUENCE [LARGE SCALE GENOMIC DNA]</scope>
    <source>
        <strain evidence="1">Ma_OC_H_19870700_S124</strain>
    </source>
</reference>
<organism evidence="1 2">
    <name type="scientific">Microcystis aeruginosa Ma_OC_H_19870700_S124</name>
    <dbReference type="NCBI Taxonomy" id="2486262"/>
    <lineage>
        <taxon>Bacteria</taxon>
        <taxon>Bacillati</taxon>
        <taxon>Cyanobacteriota</taxon>
        <taxon>Cyanophyceae</taxon>
        <taxon>Oscillatoriophycideae</taxon>
        <taxon>Chroococcales</taxon>
        <taxon>Microcystaceae</taxon>
        <taxon>Microcystis</taxon>
    </lineage>
</organism>